<reference evidence="3" key="1">
    <citation type="submission" date="2014-11" db="EMBL/GenBank/DDBJ databases">
        <authorList>
            <person name="Otto D Thomas"/>
            <person name="Naeem Raeece"/>
        </authorList>
    </citation>
    <scope>NUCLEOTIDE SEQUENCE</scope>
</reference>
<feature type="coiled-coil region" evidence="1">
    <location>
        <begin position="457"/>
        <end position="484"/>
    </location>
</feature>
<organism evidence="3">
    <name type="scientific">Chromera velia CCMP2878</name>
    <dbReference type="NCBI Taxonomy" id="1169474"/>
    <lineage>
        <taxon>Eukaryota</taxon>
        <taxon>Sar</taxon>
        <taxon>Alveolata</taxon>
        <taxon>Colpodellida</taxon>
        <taxon>Chromeraceae</taxon>
        <taxon>Chromera</taxon>
    </lineage>
</organism>
<accession>A0A0G4HMA8</accession>
<feature type="compositionally biased region" description="Acidic residues" evidence="2">
    <location>
        <begin position="160"/>
        <end position="183"/>
    </location>
</feature>
<name>A0A0G4HMA8_9ALVE</name>
<feature type="compositionally biased region" description="Basic and acidic residues" evidence="2">
    <location>
        <begin position="206"/>
        <end position="228"/>
    </location>
</feature>
<feature type="region of interest" description="Disordered" evidence="2">
    <location>
        <begin position="144"/>
        <end position="243"/>
    </location>
</feature>
<dbReference type="EMBL" id="CDMZ01003159">
    <property type="protein sequence ID" value="CEM45339.1"/>
    <property type="molecule type" value="Genomic_DNA"/>
</dbReference>
<proteinExistence type="predicted"/>
<evidence type="ECO:0000313" key="3">
    <source>
        <dbReference type="EMBL" id="CEM45339.1"/>
    </source>
</evidence>
<feature type="region of interest" description="Disordered" evidence="2">
    <location>
        <begin position="301"/>
        <end position="321"/>
    </location>
</feature>
<sequence>MPGTSQDQAYLLRGFFDRLPKFSPPTSPEENCNAGEAVECVLPPSVTKVVDAFQLLVNRVKYQNLRRAFPQRGIPRVVQEKYGHILSTVFEVASLEVSRLFRRASLLGHEPDDVLLSVHAVLGEFGTLLVHLLQMTLSTREGVGVSVGEGRGKDGGDGGTEGEEEWEGDDGEEEEGERPEAEDEAFRVEGAEGVGETEEMVNGQKTIEEVEGKRRDAGGEISEKEKEPSSPSAGAPPEFTPSYDTGVFYDLVQQKEDPPAESVHVLVARQNAEEVRERIAKVKKAEAARIRAKKKDATTICKNTKEDGKEPNKTDQGDMEATVPLALYKSQAERLEHSQGQLERVCKKARRDFKRYLKEILFLRGGLAELAGPSDERLRLRWLKEDPSGESLGEAALQEELRDIVKEKKAELDAEKKRLEELKDELGEVKEYVSLEDSRASGERALGERERQLLGERDALAAEAEALRLQVAALEARMAVLQDERDEAR</sequence>
<gene>
    <name evidence="3" type="ORF">Cvel_29075</name>
</gene>
<dbReference type="VEuPathDB" id="CryptoDB:Cvel_29075"/>
<feature type="coiled-coil region" evidence="1">
    <location>
        <begin position="398"/>
        <end position="432"/>
    </location>
</feature>
<evidence type="ECO:0000256" key="1">
    <source>
        <dbReference type="SAM" id="Coils"/>
    </source>
</evidence>
<dbReference type="AlphaFoldDB" id="A0A0G4HMA8"/>
<protein>
    <submittedName>
        <fullName evidence="3">Uncharacterized protein</fullName>
    </submittedName>
</protein>
<keyword evidence="1" id="KW-0175">Coiled coil</keyword>
<feature type="compositionally biased region" description="Basic and acidic residues" evidence="2">
    <location>
        <begin position="303"/>
        <end position="316"/>
    </location>
</feature>
<evidence type="ECO:0000256" key="2">
    <source>
        <dbReference type="SAM" id="MobiDB-lite"/>
    </source>
</evidence>